<keyword evidence="1" id="KW-0812">Transmembrane</keyword>
<sequence>MNKTHLSDKAMTSDSNSYRSLLGIANVPLVLGAAAMSRLASHMFALLIVLYALSRFGSPSFAGWLSFAAMVPGLLISPVSGAFLDRIGAQRAIILDMAASSVLLATLTGSRAAYLG</sequence>
<feature type="transmembrane region" description="Helical" evidence="1">
    <location>
        <begin position="21"/>
        <end position="52"/>
    </location>
</feature>
<evidence type="ECO:0000313" key="3">
    <source>
        <dbReference type="Proteomes" id="UP000494252"/>
    </source>
</evidence>
<dbReference type="EMBL" id="CADIKI010000005">
    <property type="protein sequence ID" value="CAB3786484.1"/>
    <property type="molecule type" value="Genomic_DNA"/>
</dbReference>
<keyword evidence="3" id="KW-1185">Reference proteome</keyword>
<dbReference type="Gene3D" id="1.20.1250.20">
    <property type="entry name" value="MFS general substrate transporter like domains"/>
    <property type="match status" value="1"/>
</dbReference>
<keyword evidence="1" id="KW-0472">Membrane</keyword>
<proteinExistence type="predicted"/>
<name>A0A6J5FX60_9BURK</name>
<dbReference type="Proteomes" id="UP000494252">
    <property type="component" value="Unassembled WGS sequence"/>
</dbReference>
<dbReference type="AlphaFoldDB" id="A0A6J5FX60"/>
<feature type="transmembrane region" description="Helical" evidence="1">
    <location>
        <begin position="64"/>
        <end position="84"/>
    </location>
</feature>
<reference evidence="2 3" key="1">
    <citation type="submission" date="2020-04" db="EMBL/GenBank/DDBJ databases">
        <authorList>
            <person name="De Canck E."/>
        </authorList>
    </citation>
    <scope>NUCLEOTIDE SEQUENCE [LARGE SCALE GENOMIC DNA]</scope>
    <source>
        <strain evidence="2 3">LMG 27177</strain>
    </source>
</reference>
<evidence type="ECO:0000313" key="2">
    <source>
        <dbReference type="EMBL" id="CAB3786484.1"/>
    </source>
</evidence>
<accession>A0A6J5FX60</accession>
<gene>
    <name evidence="2" type="ORF">LMG27177_02017</name>
</gene>
<evidence type="ECO:0000256" key="1">
    <source>
        <dbReference type="SAM" id="Phobius"/>
    </source>
</evidence>
<organism evidence="2 3">
    <name type="scientific">Paraburkholderia fynbosensis</name>
    <dbReference type="NCBI Taxonomy" id="1200993"/>
    <lineage>
        <taxon>Bacteria</taxon>
        <taxon>Pseudomonadati</taxon>
        <taxon>Pseudomonadota</taxon>
        <taxon>Betaproteobacteria</taxon>
        <taxon>Burkholderiales</taxon>
        <taxon>Burkholderiaceae</taxon>
        <taxon>Paraburkholderia</taxon>
    </lineage>
</organism>
<dbReference type="SUPFAM" id="SSF103473">
    <property type="entry name" value="MFS general substrate transporter"/>
    <property type="match status" value="1"/>
</dbReference>
<keyword evidence="1" id="KW-1133">Transmembrane helix</keyword>
<protein>
    <recommendedName>
        <fullName evidence="4">Major facilitator superfamily (MFS) profile domain-containing protein</fullName>
    </recommendedName>
</protein>
<dbReference type="InterPro" id="IPR036259">
    <property type="entry name" value="MFS_trans_sf"/>
</dbReference>
<dbReference type="RefSeq" id="WP_175159253.1">
    <property type="nucleotide sequence ID" value="NZ_CADIKI010000005.1"/>
</dbReference>
<evidence type="ECO:0008006" key="4">
    <source>
        <dbReference type="Google" id="ProtNLM"/>
    </source>
</evidence>